<evidence type="ECO:0000313" key="6">
    <source>
        <dbReference type="Proteomes" id="UP001515480"/>
    </source>
</evidence>
<keyword evidence="2" id="KW-0677">Repeat</keyword>
<evidence type="ECO:0000256" key="2">
    <source>
        <dbReference type="ARBA" id="ARBA00022737"/>
    </source>
</evidence>
<protein>
    <submittedName>
        <fullName evidence="5">Uncharacterized protein</fullName>
    </submittedName>
</protein>
<evidence type="ECO:0000256" key="3">
    <source>
        <dbReference type="SAM" id="Coils"/>
    </source>
</evidence>
<sequence length="625" mass="67756">MLTSTCVWDNPSVAGHGPGPRIGHSSVRVGSQIFVFAGKAETYVNTLHVLDLSAMRWREVQPETPPPRRAYHTANAVPAASRFLVFGGTAPADVGAGGAAHDFFNDVWLYKVEAFAWEACRVIGEPPPPRAAHSAVLLPQPNAKLVVFGGTDSERIFGDTWLLHLMDTRWEKAATHGPRPSRRCYHSATLVRQQMLVFGGRGHGKYAPPCMLAFDLLTCEWRQVPHDAHAPAKGRTSHAAIAIGDCLLVYGGKTVREDGAGEWRTDSVLLFDAASMRWLPPPEVRTPAACTELHRSAHTATCGTRGVLVIGGYAGEGRYLESVLSLELLPCQLPGAWAGARDTRKRPRRDGGGLGSDDGEATSDAFSRPQGLAGRGNAVGEGEGAEEREKSDSLAAGSTGASGVRHERTSDGEAQLFARLQQAELSLSEALEAVRARDAQLSAALQRAHTLEEGARRQEAALTEAAVCEQRALEAERRAVIRCELAESKGMENSMAVQLANKEIERGKEALREAVARAELAERKASELSSSVEKLTSVHQSSESARVQLEEQLRSKSEKLAVVESELKAERDFRAKCEAEATSQRATLATLGTALGQRDLNLQRLQSQLHEVDEQKKELQQQECE</sequence>
<keyword evidence="3" id="KW-0175">Coiled coil</keyword>
<dbReference type="PANTHER" id="PTHR46093:SF18">
    <property type="entry name" value="FIBRONECTIN TYPE-III DOMAIN-CONTAINING PROTEIN"/>
    <property type="match status" value="1"/>
</dbReference>
<reference evidence="5 6" key="1">
    <citation type="journal article" date="2024" name="Science">
        <title>Giant polyketide synthase enzymes in the biosynthesis of giant marine polyether toxins.</title>
        <authorList>
            <person name="Fallon T.R."/>
            <person name="Shende V.V."/>
            <person name="Wierzbicki I.H."/>
            <person name="Pendleton A.L."/>
            <person name="Watervoot N.F."/>
            <person name="Auber R.P."/>
            <person name="Gonzalez D.J."/>
            <person name="Wisecaver J.H."/>
            <person name="Moore B.S."/>
        </authorList>
    </citation>
    <scope>NUCLEOTIDE SEQUENCE [LARGE SCALE GENOMIC DNA]</scope>
    <source>
        <strain evidence="5 6">12B1</strain>
    </source>
</reference>
<accession>A0AB34JDF1</accession>
<feature type="region of interest" description="Disordered" evidence="4">
    <location>
        <begin position="339"/>
        <end position="410"/>
    </location>
</feature>
<dbReference type="InterPro" id="IPR015915">
    <property type="entry name" value="Kelch-typ_b-propeller"/>
</dbReference>
<dbReference type="Gene3D" id="2.120.10.80">
    <property type="entry name" value="Kelch-type beta propeller"/>
    <property type="match status" value="2"/>
</dbReference>
<gene>
    <name evidence="5" type="ORF">AB1Y20_003037</name>
</gene>
<feature type="compositionally biased region" description="Gly residues" evidence="4">
    <location>
        <begin position="373"/>
        <end position="382"/>
    </location>
</feature>
<keyword evidence="6" id="KW-1185">Reference proteome</keyword>
<evidence type="ECO:0000313" key="5">
    <source>
        <dbReference type="EMBL" id="KAL1518752.1"/>
    </source>
</evidence>
<dbReference type="AlphaFoldDB" id="A0AB34JDF1"/>
<dbReference type="Pfam" id="PF24681">
    <property type="entry name" value="Kelch_KLHDC2_KLHL20_DRC7"/>
    <property type="match status" value="1"/>
</dbReference>
<comment type="caution">
    <text evidence="5">The sequence shown here is derived from an EMBL/GenBank/DDBJ whole genome shotgun (WGS) entry which is preliminary data.</text>
</comment>
<proteinExistence type="predicted"/>
<dbReference type="SUPFAM" id="SSF117281">
    <property type="entry name" value="Kelch motif"/>
    <property type="match status" value="1"/>
</dbReference>
<evidence type="ECO:0000256" key="1">
    <source>
        <dbReference type="ARBA" id="ARBA00022441"/>
    </source>
</evidence>
<keyword evidence="1" id="KW-0880">Kelch repeat</keyword>
<dbReference type="PANTHER" id="PTHR46093">
    <property type="entry name" value="ACYL-COA-BINDING DOMAIN-CONTAINING PROTEIN 5"/>
    <property type="match status" value="1"/>
</dbReference>
<evidence type="ECO:0000256" key="4">
    <source>
        <dbReference type="SAM" id="MobiDB-lite"/>
    </source>
</evidence>
<dbReference type="Proteomes" id="UP001515480">
    <property type="component" value="Unassembled WGS sequence"/>
</dbReference>
<name>A0AB34JDF1_PRYPA</name>
<feature type="coiled-coil region" evidence="3">
    <location>
        <begin position="497"/>
        <end position="566"/>
    </location>
</feature>
<dbReference type="EMBL" id="JBGBPQ010000010">
    <property type="protein sequence ID" value="KAL1518752.1"/>
    <property type="molecule type" value="Genomic_DNA"/>
</dbReference>
<organism evidence="5 6">
    <name type="scientific">Prymnesium parvum</name>
    <name type="common">Toxic golden alga</name>
    <dbReference type="NCBI Taxonomy" id="97485"/>
    <lineage>
        <taxon>Eukaryota</taxon>
        <taxon>Haptista</taxon>
        <taxon>Haptophyta</taxon>
        <taxon>Prymnesiophyceae</taxon>
        <taxon>Prymnesiales</taxon>
        <taxon>Prymnesiaceae</taxon>
        <taxon>Prymnesium</taxon>
    </lineage>
</organism>